<dbReference type="Proteomes" id="UP001177021">
    <property type="component" value="Unassembled WGS sequence"/>
</dbReference>
<proteinExistence type="predicted"/>
<evidence type="ECO:0000313" key="1">
    <source>
        <dbReference type="EMBL" id="CAJ2672710.1"/>
    </source>
</evidence>
<accession>A0ACB0LW33</accession>
<name>A0ACB0LW33_TRIPR</name>
<sequence>MKMKDGKINQFFKRKACDDASTSEPVKVARIKEAVTSIKEAVTFMPQPVERFPSMPQRVEVPSIEEVTTAIPRQVEVPSIEEHFPSMPQPVEVPSIEEVTTAIPQQVEVPSIEEHFPSMPQPVEVPSIEEVTTAIPQQVEVPSIEEVEVDILNSLERDPGKRPPIWKYPPNQVDQIRRAYMKWGPYQIRLDEYPLSGNKNHPRRFQETWYEIFYSWLEYSPSKDAAYCLPCYLFSKGPSGNCGSDAFITTGFRGWKRVRDGKNCAFLKHIGKDLRSAHNNAMEAYQDLLNKEAHIENVLQKQSSSQRKKNQLCLKASIDTVRWLTLQACALRGHRESSKSKNRGNFLELVKLLASYNDEVAKAVLNNAQQNAKYTSPKIQKKLLEIIASRVRKHIREEIGDSKFCILVDEARDEANKEQMALVLRFVDKFGLIQERFFDVAHVKDTTALTLKKKVCDILSRHKLDVSNLRGQGYDGASNMRGEWNGLQALFMKDCPYAYYVHCFAHRLQLALVTASREITPINEFFEKLTYVVNVVCSSPKRHDELQEAQLREIEHLLEIDEIITGKGQNQIGTLKRAASTRWGSHFNSICSLMNMYEAACRVLTTLSEEGGSYNTRGDGHIGYNHLKRFDFILIMHLMKEIIGITDVLCQALQQQTQDVVNAMNLVRLTKSLIQELRENGWDKLYVNVTSYCVLHDIEIPDLDDTRAPTRYGRSRLLKNKVTLEHYFKVEIFYAIIDQQLQELNNRFSEQAMELLTLSGALNPKGNFKAFDVDTICTLVEKFYPLDFNEQEKITLPYQLRHFVVDARQSPDFKNLSTIQNLCSCLVATDKNKIYFLIDRLLRLVMTLPVSTATTERSFSAMKIIKTKLRNKMKGRFLADSMTVFIEREISASISSDCIIDDFASLDTRRVLF</sequence>
<keyword evidence="2" id="KW-1185">Reference proteome</keyword>
<comment type="caution">
    <text evidence="1">The sequence shown here is derived from an EMBL/GenBank/DDBJ whole genome shotgun (WGS) entry which is preliminary data.</text>
</comment>
<reference evidence="1" key="1">
    <citation type="submission" date="2023-10" db="EMBL/GenBank/DDBJ databases">
        <authorList>
            <person name="Rodriguez Cubillos JULIANA M."/>
            <person name="De Vega J."/>
        </authorList>
    </citation>
    <scope>NUCLEOTIDE SEQUENCE</scope>
</reference>
<gene>
    <name evidence="1" type="ORF">MILVUS5_LOCUS36301</name>
</gene>
<organism evidence="1 2">
    <name type="scientific">Trifolium pratense</name>
    <name type="common">Red clover</name>
    <dbReference type="NCBI Taxonomy" id="57577"/>
    <lineage>
        <taxon>Eukaryota</taxon>
        <taxon>Viridiplantae</taxon>
        <taxon>Streptophyta</taxon>
        <taxon>Embryophyta</taxon>
        <taxon>Tracheophyta</taxon>
        <taxon>Spermatophyta</taxon>
        <taxon>Magnoliopsida</taxon>
        <taxon>eudicotyledons</taxon>
        <taxon>Gunneridae</taxon>
        <taxon>Pentapetalae</taxon>
        <taxon>rosids</taxon>
        <taxon>fabids</taxon>
        <taxon>Fabales</taxon>
        <taxon>Fabaceae</taxon>
        <taxon>Papilionoideae</taxon>
        <taxon>50 kb inversion clade</taxon>
        <taxon>NPAAA clade</taxon>
        <taxon>Hologalegina</taxon>
        <taxon>IRL clade</taxon>
        <taxon>Trifolieae</taxon>
        <taxon>Trifolium</taxon>
    </lineage>
</organism>
<protein>
    <submittedName>
        <fullName evidence="1">Uncharacterized protein</fullName>
    </submittedName>
</protein>
<dbReference type="EMBL" id="CASHSV030000716">
    <property type="protein sequence ID" value="CAJ2672710.1"/>
    <property type="molecule type" value="Genomic_DNA"/>
</dbReference>
<evidence type="ECO:0000313" key="2">
    <source>
        <dbReference type="Proteomes" id="UP001177021"/>
    </source>
</evidence>